<proteinExistence type="predicted"/>
<sequence>MRFASTKISPDIANRGRRKRGKSSFHSSTPSVRWSRDRKNVAASVRGRLLGGSAHSLRAAGAKPEPVCGDRGDDFQADGGLYDSNVSANQARFFQSSCFVAANSQFDIVLARLS</sequence>
<evidence type="ECO:0000313" key="2">
    <source>
        <dbReference type="EMBL" id="KAG9449446.1"/>
    </source>
</evidence>
<protein>
    <submittedName>
        <fullName evidence="2">Uncharacterized protein</fullName>
    </submittedName>
</protein>
<reference evidence="2 3" key="1">
    <citation type="submission" date="2021-07" db="EMBL/GenBank/DDBJ databases">
        <title>The Aristolochia fimbriata genome: insights into angiosperm evolution, floral development and chemical biosynthesis.</title>
        <authorList>
            <person name="Jiao Y."/>
        </authorList>
    </citation>
    <scope>NUCLEOTIDE SEQUENCE [LARGE SCALE GENOMIC DNA]</scope>
    <source>
        <strain evidence="2">IBCAS-2021</strain>
        <tissue evidence="2">Leaf</tissue>
    </source>
</reference>
<comment type="caution">
    <text evidence="2">The sequence shown here is derived from an EMBL/GenBank/DDBJ whole genome shotgun (WGS) entry which is preliminary data.</text>
</comment>
<keyword evidence="3" id="KW-1185">Reference proteome</keyword>
<dbReference type="Proteomes" id="UP000825729">
    <property type="component" value="Unassembled WGS sequence"/>
</dbReference>
<dbReference type="AlphaFoldDB" id="A0AAV7EP01"/>
<feature type="region of interest" description="Disordered" evidence="1">
    <location>
        <begin position="1"/>
        <end position="38"/>
    </location>
</feature>
<gene>
    <name evidence="2" type="ORF">H6P81_009411</name>
</gene>
<organism evidence="2 3">
    <name type="scientific">Aristolochia fimbriata</name>
    <name type="common">White veined hardy Dutchman's pipe vine</name>
    <dbReference type="NCBI Taxonomy" id="158543"/>
    <lineage>
        <taxon>Eukaryota</taxon>
        <taxon>Viridiplantae</taxon>
        <taxon>Streptophyta</taxon>
        <taxon>Embryophyta</taxon>
        <taxon>Tracheophyta</taxon>
        <taxon>Spermatophyta</taxon>
        <taxon>Magnoliopsida</taxon>
        <taxon>Magnoliidae</taxon>
        <taxon>Piperales</taxon>
        <taxon>Aristolochiaceae</taxon>
        <taxon>Aristolochia</taxon>
    </lineage>
</organism>
<accession>A0AAV7EP01</accession>
<dbReference type="EMBL" id="JAINDJ010000004">
    <property type="protein sequence ID" value="KAG9449446.1"/>
    <property type="molecule type" value="Genomic_DNA"/>
</dbReference>
<evidence type="ECO:0000313" key="3">
    <source>
        <dbReference type="Proteomes" id="UP000825729"/>
    </source>
</evidence>
<name>A0AAV7EP01_ARIFI</name>
<evidence type="ECO:0000256" key="1">
    <source>
        <dbReference type="SAM" id="MobiDB-lite"/>
    </source>
</evidence>